<comment type="caution">
    <text evidence="13">The sequence shown here is derived from an EMBL/GenBank/DDBJ whole genome shotgun (WGS) entry which is preliminary data.</text>
</comment>
<feature type="transmembrane region" description="Helical" evidence="11">
    <location>
        <begin position="177"/>
        <end position="196"/>
    </location>
</feature>
<keyword evidence="8" id="KW-0675">Receptor</keyword>
<evidence type="ECO:0000256" key="1">
    <source>
        <dbReference type="ARBA" id="ARBA00004651"/>
    </source>
</evidence>
<evidence type="ECO:0000256" key="10">
    <source>
        <dbReference type="ARBA" id="ARBA00023224"/>
    </source>
</evidence>
<dbReference type="AlphaFoldDB" id="A0A8J2WGE7"/>
<proteinExistence type="inferred from homology"/>
<dbReference type="EMBL" id="CAKKLH010000002">
    <property type="protein sequence ID" value="CAH0098507.1"/>
    <property type="molecule type" value="Genomic_DNA"/>
</dbReference>
<sequence>MNQSIQNSTFILAINLDIPMNQRRMSLETQSFRFVVIVVGSLINFFVTVVIGCSRQLHYPRHLYWVAISLINQFCIIQAVIQIMANFTQIKVACQIFVLNAGVSFIILTFLALTTLDRYLAIARHEWYKDTVTNRGTIGLLSIAFAVTFLAATSPFWTGFKNIKNCTINMTHMCVLLIYDLLLGIVCVILHAMIFVRSRKIINEQPSNFLQTSIALQFRPNLSIHNTPGFPVIEEPRQGGNSVENEADATGNSLQQHIESQMDDPLCFSWFANRSKLNRQEIRAALSLSINMLPFWLCTFPVTVNGILIYWCVRLQSNCPTVYRINPYLIDWFIIHTLYNPLMYMFTSIEFKRALIHLKNKISFSFSCYNRG</sequence>
<comment type="similarity">
    <text evidence="2">Belongs to the G-protein coupled receptor 1 family.</text>
</comment>
<dbReference type="PRINTS" id="PR00237">
    <property type="entry name" value="GPCRRHODOPSN"/>
</dbReference>
<feature type="transmembrane region" description="Helical" evidence="11">
    <location>
        <begin position="284"/>
        <end position="311"/>
    </location>
</feature>
<evidence type="ECO:0000256" key="3">
    <source>
        <dbReference type="ARBA" id="ARBA00022475"/>
    </source>
</evidence>
<keyword evidence="9" id="KW-0325">Glycoprotein</keyword>
<evidence type="ECO:0000256" key="7">
    <source>
        <dbReference type="ARBA" id="ARBA00023136"/>
    </source>
</evidence>
<dbReference type="Proteomes" id="UP000789390">
    <property type="component" value="Unassembled WGS sequence"/>
</dbReference>
<keyword evidence="10" id="KW-0807">Transducer</keyword>
<keyword evidence="14" id="KW-1185">Reference proteome</keyword>
<dbReference type="GO" id="GO:0007189">
    <property type="term" value="P:adenylate cyclase-activating G protein-coupled receptor signaling pathway"/>
    <property type="evidence" value="ECO:0007669"/>
    <property type="project" value="TreeGrafter"/>
</dbReference>
<dbReference type="Gene3D" id="1.20.1070.10">
    <property type="entry name" value="Rhodopsin 7-helix transmembrane proteins"/>
    <property type="match status" value="1"/>
</dbReference>
<keyword evidence="3" id="KW-1003">Cell membrane</keyword>
<dbReference type="OrthoDB" id="6346612at2759"/>
<evidence type="ECO:0000313" key="14">
    <source>
        <dbReference type="Proteomes" id="UP000789390"/>
    </source>
</evidence>
<evidence type="ECO:0000256" key="8">
    <source>
        <dbReference type="ARBA" id="ARBA00023170"/>
    </source>
</evidence>
<dbReference type="GO" id="GO:0001973">
    <property type="term" value="P:G protein-coupled adenosine receptor signaling pathway"/>
    <property type="evidence" value="ECO:0007669"/>
    <property type="project" value="TreeGrafter"/>
</dbReference>
<keyword evidence="4 11" id="KW-0812">Transmembrane</keyword>
<dbReference type="PROSITE" id="PS50262">
    <property type="entry name" value="G_PROTEIN_RECEP_F1_2"/>
    <property type="match status" value="1"/>
</dbReference>
<gene>
    <name evidence="13" type="ORF">DGAL_LOCUS590</name>
</gene>
<feature type="transmembrane region" description="Helical" evidence="11">
    <location>
        <begin position="137"/>
        <end position="157"/>
    </location>
</feature>
<feature type="domain" description="G-protein coupled receptors family 1 profile" evidence="12">
    <location>
        <begin position="43"/>
        <end position="344"/>
    </location>
</feature>
<feature type="transmembrane region" description="Helical" evidence="11">
    <location>
        <begin position="32"/>
        <end position="51"/>
    </location>
</feature>
<dbReference type="InterPro" id="IPR000276">
    <property type="entry name" value="GPCR_Rhodpsn"/>
</dbReference>
<accession>A0A8J2WGE7</accession>
<dbReference type="SUPFAM" id="SSF81321">
    <property type="entry name" value="Family A G protein-coupled receptor-like"/>
    <property type="match status" value="1"/>
</dbReference>
<dbReference type="InterPro" id="IPR017452">
    <property type="entry name" value="GPCR_Rhodpsn_7TM"/>
</dbReference>
<evidence type="ECO:0000256" key="11">
    <source>
        <dbReference type="SAM" id="Phobius"/>
    </source>
</evidence>
<dbReference type="PANTHER" id="PTHR24246:SF27">
    <property type="entry name" value="ADENOSINE RECEPTOR, ISOFORM A"/>
    <property type="match status" value="1"/>
</dbReference>
<evidence type="ECO:0000256" key="9">
    <source>
        <dbReference type="ARBA" id="ARBA00023180"/>
    </source>
</evidence>
<evidence type="ECO:0000259" key="12">
    <source>
        <dbReference type="PROSITE" id="PS50262"/>
    </source>
</evidence>
<feature type="transmembrane region" description="Helical" evidence="11">
    <location>
        <begin position="96"/>
        <end position="116"/>
    </location>
</feature>
<evidence type="ECO:0000313" key="13">
    <source>
        <dbReference type="EMBL" id="CAH0098507.1"/>
    </source>
</evidence>
<name>A0A8J2WGE7_9CRUS</name>
<dbReference type="GO" id="GO:0005886">
    <property type="term" value="C:plasma membrane"/>
    <property type="evidence" value="ECO:0007669"/>
    <property type="project" value="UniProtKB-SubCell"/>
</dbReference>
<comment type="subcellular location">
    <subcellularLocation>
        <location evidence="1">Cell membrane</location>
        <topology evidence="1">Multi-pass membrane protein</topology>
    </subcellularLocation>
</comment>
<organism evidence="13 14">
    <name type="scientific">Daphnia galeata</name>
    <dbReference type="NCBI Taxonomy" id="27404"/>
    <lineage>
        <taxon>Eukaryota</taxon>
        <taxon>Metazoa</taxon>
        <taxon>Ecdysozoa</taxon>
        <taxon>Arthropoda</taxon>
        <taxon>Crustacea</taxon>
        <taxon>Branchiopoda</taxon>
        <taxon>Diplostraca</taxon>
        <taxon>Cladocera</taxon>
        <taxon>Anomopoda</taxon>
        <taxon>Daphniidae</taxon>
        <taxon>Daphnia</taxon>
    </lineage>
</organism>
<keyword evidence="7 11" id="KW-0472">Membrane</keyword>
<reference evidence="13" key="1">
    <citation type="submission" date="2021-11" db="EMBL/GenBank/DDBJ databases">
        <authorList>
            <person name="Schell T."/>
        </authorList>
    </citation>
    <scope>NUCLEOTIDE SEQUENCE</scope>
    <source>
        <strain evidence="13">M5</strain>
    </source>
</reference>
<evidence type="ECO:0000256" key="2">
    <source>
        <dbReference type="ARBA" id="ARBA00010663"/>
    </source>
</evidence>
<dbReference type="Pfam" id="PF00001">
    <property type="entry name" value="7tm_1"/>
    <property type="match status" value="1"/>
</dbReference>
<feature type="transmembrane region" description="Helical" evidence="11">
    <location>
        <begin position="63"/>
        <end position="84"/>
    </location>
</feature>
<dbReference type="PANTHER" id="PTHR24246">
    <property type="entry name" value="OLFACTORY RECEPTOR AND ADENOSINE RECEPTOR"/>
    <property type="match status" value="1"/>
</dbReference>
<keyword evidence="6" id="KW-0297">G-protein coupled receptor</keyword>
<evidence type="ECO:0000256" key="6">
    <source>
        <dbReference type="ARBA" id="ARBA00023040"/>
    </source>
</evidence>
<keyword evidence="5 11" id="KW-1133">Transmembrane helix</keyword>
<dbReference type="CDD" id="cd00637">
    <property type="entry name" value="7tm_classA_rhodopsin-like"/>
    <property type="match status" value="1"/>
</dbReference>
<evidence type="ECO:0000256" key="5">
    <source>
        <dbReference type="ARBA" id="ARBA00022989"/>
    </source>
</evidence>
<evidence type="ECO:0000256" key="4">
    <source>
        <dbReference type="ARBA" id="ARBA00022692"/>
    </source>
</evidence>
<dbReference type="GO" id="GO:0004930">
    <property type="term" value="F:G protein-coupled receptor activity"/>
    <property type="evidence" value="ECO:0007669"/>
    <property type="project" value="UniProtKB-KW"/>
</dbReference>
<protein>
    <recommendedName>
        <fullName evidence="12">G-protein coupled receptors family 1 profile domain-containing protein</fullName>
    </recommendedName>
</protein>